<dbReference type="PANTHER" id="PTHR12654">
    <property type="entry name" value="BILE ACID BETA-GLUCOSIDASE-RELATED"/>
    <property type="match status" value="1"/>
</dbReference>
<dbReference type="SUPFAM" id="SSF48208">
    <property type="entry name" value="Six-hairpin glycosidases"/>
    <property type="match status" value="1"/>
</dbReference>
<dbReference type="Gene3D" id="1.50.10.10">
    <property type="match status" value="1"/>
</dbReference>
<dbReference type="InterPro" id="IPR052566">
    <property type="entry name" value="Non-lysos_glucosylceramidase"/>
</dbReference>
<keyword evidence="4" id="KW-1185">Reference proteome</keyword>
<feature type="domain" description="Glycosyl-hydrolase family 116 N-terminal" evidence="2">
    <location>
        <begin position="37"/>
        <end position="356"/>
    </location>
</feature>
<sequence>MKSYFLIAFLGSFIPQVCAQDVPILKHYDQNHLYRIALPLGGIGTGTVSLSGKGELRDWEIMNRPAKGFSGGQMGNGVPFFSIFIRETNGKTHTKGLMGPLDPVDYQDKEGRPVDNHGIPRFRNASFDATYPFGQVNLSDPNLPVSVRLKAFNPLIPTDADASGMPLAVLKYEVKNTTNQPITVSVCGLMRNFIGNDGSKTRMDWKGDLIPIGAKNNQNSFRTSGQVQGIFMYSDSVKKTAEQWGTMALVTPAQTGVTYRRSSRSNDWENALLDFWDDFSADGELTDKEKLVDNDPQASLAVKMQIPANQSRVYTFYITWHFPNRFAWSAENIGNYYATQYTDAWDVAQKAAERLPQLEQKTVEFVRAFMQSKLPEVVKEAALFNLSTLRSQTVFRIKDGTMMGWEGCMDNYGSCQGSCTHVWNYEQATGFLFGQLAQTMRKTEFGPALDETGFMSFRVGLPLATNAQRYKAAAADGQMGTIMRFYRDWQLSGDTSFLRQFYPAVKRSLQFAWLKGGWDGDKDGVMEGCQHNTMDVEYYGPNPQMQIWYLGALRAMEEMANAMNEPMFAAECRQLFERGKKFADEHLFNGEYYEQIVQTAAHKDQILMATVASGRAYTQDPPYQLGKGCLVDQLIGQYMAHVYGLGYLIKPENAQKTLQSILKYNYRSSMLNHFNNMRSYALGDEAALLMASYPRGERPQIPFPYFSEVMTGFEYTAAIGMLYEGQTESGLLCIKNIRDRYDGAKRSPFDEAECGHHYARAMTSWGAVLALSGFQYSGVKKTMAFHSQEGTFFWSNGYAYGTVQCKKMGNGFSIKLSSLNGDVALEKFSIGKLTKTFEANHQLKEGQTLTMQLK</sequence>
<evidence type="ECO:0000259" key="1">
    <source>
        <dbReference type="Pfam" id="PF04685"/>
    </source>
</evidence>
<gene>
    <name evidence="3" type="ORF">FHS57_003168</name>
</gene>
<comment type="caution">
    <text evidence="3">The sequence shown here is derived from an EMBL/GenBank/DDBJ whole genome shotgun (WGS) entry which is preliminary data.</text>
</comment>
<dbReference type="Pfam" id="PF04685">
    <property type="entry name" value="DUF608"/>
    <property type="match status" value="1"/>
</dbReference>
<evidence type="ECO:0000259" key="2">
    <source>
        <dbReference type="Pfam" id="PF12215"/>
    </source>
</evidence>
<dbReference type="GO" id="GO:0008422">
    <property type="term" value="F:beta-glucosidase activity"/>
    <property type="evidence" value="ECO:0007669"/>
    <property type="project" value="TreeGrafter"/>
</dbReference>
<dbReference type="InterPro" id="IPR012341">
    <property type="entry name" value="6hp_glycosidase-like_sf"/>
</dbReference>
<dbReference type="GO" id="GO:0005975">
    <property type="term" value="P:carbohydrate metabolic process"/>
    <property type="evidence" value="ECO:0007669"/>
    <property type="project" value="InterPro"/>
</dbReference>
<evidence type="ECO:0000313" key="3">
    <source>
        <dbReference type="EMBL" id="MBB3839162.1"/>
    </source>
</evidence>
<evidence type="ECO:0000313" key="4">
    <source>
        <dbReference type="Proteomes" id="UP000541352"/>
    </source>
</evidence>
<dbReference type="EMBL" id="JACIBY010000006">
    <property type="protein sequence ID" value="MBB3839162.1"/>
    <property type="molecule type" value="Genomic_DNA"/>
</dbReference>
<dbReference type="InterPro" id="IPR006775">
    <property type="entry name" value="GH116_catalytic"/>
</dbReference>
<organism evidence="3 4">
    <name type="scientific">Runella defluvii</name>
    <dbReference type="NCBI Taxonomy" id="370973"/>
    <lineage>
        <taxon>Bacteria</taxon>
        <taxon>Pseudomonadati</taxon>
        <taxon>Bacteroidota</taxon>
        <taxon>Cytophagia</taxon>
        <taxon>Cytophagales</taxon>
        <taxon>Spirosomataceae</taxon>
        <taxon>Runella</taxon>
    </lineage>
</organism>
<feature type="domain" description="Glycosyl-hydrolase family 116 catalytic region" evidence="1">
    <location>
        <begin position="476"/>
        <end position="765"/>
    </location>
</feature>
<dbReference type="Proteomes" id="UP000541352">
    <property type="component" value="Unassembled WGS sequence"/>
</dbReference>
<dbReference type="AlphaFoldDB" id="A0A7W6ER62"/>
<dbReference type="PANTHER" id="PTHR12654:SF0">
    <property type="entry name" value="NON-LYSOSOMAL GLUCOSYLCERAMIDASE"/>
    <property type="match status" value="1"/>
</dbReference>
<accession>A0A7W6ER62</accession>
<name>A0A7W6ER62_9BACT</name>
<dbReference type="RefSeq" id="WP_183975201.1">
    <property type="nucleotide sequence ID" value="NZ_JACIBY010000006.1"/>
</dbReference>
<dbReference type="InterPro" id="IPR008928">
    <property type="entry name" value="6-hairpin_glycosidase_sf"/>
</dbReference>
<protein>
    <submittedName>
        <fullName evidence="3">Uncharacterized protein (DUF608 family)</fullName>
    </submittedName>
</protein>
<dbReference type="InterPro" id="IPR024462">
    <property type="entry name" value="GH116_N"/>
</dbReference>
<reference evidence="3 4" key="1">
    <citation type="submission" date="2020-08" db="EMBL/GenBank/DDBJ databases">
        <title>Genomic Encyclopedia of Type Strains, Phase IV (KMG-IV): sequencing the most valuable type-strain genomes for metagenomic binning, comparative biology and taxonomic classification.</title>
        <authorList>
            <person name="Goeker M."/>
        </authorList>
    </citation>
    <scope>NUCLEOTIDE SEQUENCE [LARGE SCALE GENOMIC DNA]</scope>
    <source>
        <strain evidence="3 4">DSM 17976</strain>
    </source>
</reference>
<dbReference type="Pfam" id="PF12215">
    <property type="entry name" value="Glyco_hydr_116N"/>
    <property type="match status" value="1"/>
</dbReference>
<proteinExistence type="predicted"/>